<keyword evidence="3" id="KW-1185">Reference proteome</keyword>
<name>A0A815PP23_9BILA</name>
<dbReference type="EMBL" id="CAJNOQ010019558">
    <property type="protein sequence ID" value="CAF1452538.1"/>
    <property type="molecule type" value="Genomic_DNA"/>
</dbReference>
<dbReference type="Proteomes" id="UP000663829">
    <property type="component" value="Unassembled WGS sequence"/>
</dbReference>
<evidence type="ECO:0000313" key="1">
    <source>
        <dbReference type="EMBL" id="CAF1452538.1"/>
    </source>
</evidence>
<accession>A0A815PP23</accession>
<dbReference type="EMBL" id="CAJOBC010085010">
    <property type="protein sequence ID" value="CAF4325483.1"/>
    <property type="molecule type" value="Genomic_DNA"/>
</dbReference>
<evidence type="ECO:0000313" key="3">
    <source>
        <dbReference type="Proteomes" id="UP000663829"/>
    </source>
</evidence>
<dbReference type="AlphaFoldDB" id="A0A815PP23"/>
<gene>
    <name evidence="1" type="ORF">GPM918_LOCUS34789</name>
    <name evidence="2" type="ORF">SRO942_LOCUS35499</name>
</gene>
<protein>
    <submittedName>
        <fullName evidence="1">Uncharacterized protein</fullName>
    </submittedName>
</protein>
<organism evidence="1 3">
    <name type="scientific">Didymodactylos carnosus</name>
    <dbReference type="NCBI Taxonomy" id="1234261"/>
    <lineage>
        <taxon>Eukaryota</taxon>
        <taxon>Metazoa</taxon>
        <taxon>Spiralia</taxon>
        <taxon>Gnathifera</taxon>
        <taxon>Rotifera</taxon>
        <taxon>Eurotatoria</taxon>
        <taxon>Bdelloidea</taxon>
        <taxon>Philodinida</taxon>
        <taxon>Philodinidae</taxon>
        <taxon>Didymodactylos</taxon>
    </lineage>
</organism>
<dbReference type="Proteomes" id="UP000681722">
    <property type="component" value="Unassembled WGS sequence"/>
</dbReference>
<feature type="non-terminal residue" evidence="1">
    <location>
        <position position="16"/>
    </location>
</feature>
<sequence>MNTSPEQLAPAQNAIQ</sequence>
<comment type="caution">
    <text evidence="1">The sequence shown here is derived from an EMBL/GenBank/DDBJ whole genome shotgun (WGS) entry which is preliminary data.</text>
</comment>
<proteinExistence type="predicted"/>
<reference evidence="1" key="1">
    <citation type="submission" date="2021-02" db="EMBL/GenBank/DDBJ databases">
        <authorList>
            <person name="Nowell W R."/>
        </authorList>
    </citation>
    <scope>NUCLEOTIDE SEQUENCE</scope>
</reference>
<evidence type="ECO:0000313" key="2">
    <source>
        <dbReference type="EMBL" id="CAF4325483.1"/>
    </source>
</evidence>